<keyword evidence="2" id="KW-1185">Reference proteome</keyword>
<dbReference type="EMBL" id="KV454409">
    <property type="protein sequence ID" value="ODQ66102.1"/>
    <property type="molecule type" value="Genomic_DNA"/>
</dbReference>
<proteinExistence type="predicted"/>
<organism evidence="1 2">
    <name type="scientific">Nadsonia fulvescens var. elongata DSM 6958</name>
    <dbReference type="NCBI Taxonomy" id="857566"/>
    <lineage>
        <taxon>Eukaryota</taxon>
        <taxon>Fungi</taxon>
        <taxon>Dikarya</taxon>
        <taxon>Ascomycota</taxon>
        <taxon>Saccharomycotina</taxon>
        <taxon>Dipodascomycetes</taxon>
        <taxon>Dipodascales</taxon>
        <taxon>Dipodascales incertae sedis</taxon>
        <taxon>Nadsonia</taxon>
    </lineage>
</organism>
<gene>
    <name evidence="1" type="ORF">NADFUDRAFT_51370</name>
</gene>
<evidence type="ECO:0000313" key="1">
    <source>
        <dbReference type="EMBL" id="ODQ66102.1"/>
    </source>
</evidence>
<dbReference type="AlphaFoldDB" id="A0A1E3PMD9"/>
<protein>
    <submittedName>
        <fullName evidence="1">Uncharacterized protein</fullName>
    </submittedName>
</protein>
<sequence>MTRENIMKPNRRLNTQYLLEKTICTNGLASTNDYNGFRDQTVPRYSTPDRNLKLHGHLDPENNDNRSNILEQKYGIDLLVETGVYEVESCTRTTTIGWENFNPRKEHKLSAKDKVGNWLNKIAYSDVNYEGKVILGDSVTQFASPFTVPAFNEVMSPLNFSDANRIEDPSCSEKEDLISQQRTYLAILDYETDAQPHHLNPSNGLEILPEKCPKGNTFRLRRNLTSCSAQDTYPLFLESTERHVSDYITKERNTRKASSTILNFSLPSATKPLRKSKLGNPFSKLHLSNFKHLTRREE</sequence>
<accession>A0A1E3PMD9</accession>
<evidence type="ECO:0000313" key="2">
    <source>
        <dbReference type="Proteomes" id="UP000095009"/>
    </source>
</evidence>
<reference evidence="1 2" key="1">
    <citation type="journal article" date="2016" name="Proc. Natl. Acad. Sci. U.S.A.">
        <title>Comparative genomics of biotechnologically important yeasts.</title>
        <authorList>
            <person name="Riley R."/>
            <person name="Haridas S."/>
            <person name="Wolfe K.H."/>
            <person name="Lopes M.R."/>
            <person name="Hittinger C.T."/>
            <person name="Goeker M."/>
            <person name="Salamov A.A."/>
            <person name="Wisecaver J.H."/>
            <person name="Long T.M."/>
            <person name="Calvey C.H."/>
            <person name="Aerts A.L."/>
            <person name="Barry K.W."/>
            <person name="Choi C."/>
            <person name="Clum A."/>
            <person name="Coughlan A.Y."/>
            <person name="Deshpande S."/>
            <person name="Douglass A.P."/>
            <person name="Hanson S.J."/>
            <person name="Klenk H.-P."/>
            <person name="LaButti K.M."/>
            <person name="Lapidus A."/>
            <person name="Lindquist E.A."/>
            <person name="Lipzen A.M."/>
            <person name="Meier-Kolthoff J.P."/>
            <person name="Ohm R.A."/>
            <person name="Otillar R.P."/>
            <person name="Pangilinan J.L."/>
            <person name="Peng Y."/>
            <person name="Rokas A."/>
            <person name="Rosa C.A."/>
            <person name="Scheuner C."/>
            <person name="Sibirny A.A."/>
            <person name="Slot J.C."/>
            <person name="Stielow J.B."/>
            <person name="Sun H."/>
            <person name="Kurtzman C.P."/>
            <person name="Blackwell M."/>
            <person name="Grigoriev I.V."/>
            <person name="Jeffries T.W."/>
        </authorList>
    </citation>
    <scope>NUCLEOTIDE SEQUENCE [LARGE SCALE GENOMIC DNA]</scope>
    <source>
        <strain evidence="1 2">DSM 6958</strain>
    </source>
</reference>
<name>A0A1E3PMD9_9ASCO</name>
<dbReference type="Proteomes" id="UP000095009">
    <property type="component" value="Unassembled WGS sequence"/>
</dbReference>